<comment type="similarity">
    <text evidence="3">Belongs to the glycosyl hydrolase 130 family.</text>
</comment>
<dbReference type="Gene3D" id="2.115.10.20">
    <property type="entry name" value="Glycosyl hydrolase domain, family 43"/>
    <property type="match status" value="1"/>
</dbReference>
<name>A0A1G2QWF2_9BACT</name>
<proteinExistence type="inferred from homology"/>
<sequence>MIAVNKLGVVLEATNNLFERTAVLNPGTWQEGNTVHMFYRALDEDHCSTIGYAKLDGPMNVVERWEKPFLFGTNPYEHKGMEDPRIVKIEDTFYMFYVAHDGKNAVTAYATSKDLRNFEKQGIISPPIAYREFDELNDELELKDAYSFFADYYQEEAGIDVLIWHKDVFPFPRKINGKYALLHRILPDIQIAFFDNFKQLQQREFWLEELKKLPERVALENTHWFESRSIGGGCPPIETKDGWLIIFHAVEARNRGRVYHACAALLDKDNPLKVIGRLHEPLFSPMEEWETQGFVSNVVFPTGTALFEDILYIYYGAADKRIAAASVSLSALIAEMKDPTKRHDHGKR</sequence>
<evidence type="ECO:0000256" key="3">
    <source>
        <dbReference type="ARBA" id="ARBA00024356"/>
    </source>
</evidence>
<dbReference type="SUPFAM" id="SSF75005">
    <property type="entry name" value="Arabinanase/levansucrase/invertase"/>
    <property type="match status" value="1"/>
</dbReference>
<comment type="caution">
    <text evidence="4">The sequence shown here is derived from an EMBL/GenBank/DDBJ whole genome shotgun (WGS) entry which is preliminary data.</text>
</comment>
<keyword evidence="2" id="KW-0808">Transferase</keyword>
<evidence type="ECO:0000313" key="5">
    <source>
        <dbReference type="Proteomes" id="UP000178170"/>
    </source>
</evidence>
<dbReference type="InterPro" id="IPR023296">
    <property type="entry name" value="Glyco_hydro_beta-prop_sf"/>
</dbReference>
<dbReference type="PANTHER" id="PTHR34106:SF5">
    <property type="entry name" value="GLYCOSIDASE"/>
    <property type="match status" value="1"/>
</dbReference>
<evidence type="ECO:0000256" key="1">
    <source>
        <dbReference type="ARBA" id="ARBA00022676"/>
    </source>
</evidence>
<dbReference type="CDD" id="cd18614">
    <property type="entry name" value="GH130"/>
    <property type="match status" value="1"/>
</dbReference>
<dbReference type="Proteomes" id="UP000178170">
    <property type="component" value="Unassembled WGS sequence"/>
</dbReference>
<evidence type="ECO:0008006" key="6">
    <source>
        <dbReference type="Google" id="ProtNLM"/>
    </source>
</evidence>
<dbReference type="Pfam" id="PF04041">
    <property type="entry name" value="Glyco_hydro_130"/>
    <property type="match status" value="1"/>
</dbReference>
<keyword evidence="1" id="KW-0328">Glycosyltransferase</keyword>
<protein>
    <recommendedName>
        <fullName evidence="6">Pesticidal protein Cry7Aa</fullName>
    </recommendedName>
</protein>
<organism evidence="4 5">
    <name type="scientific">Candidatus Wildermuthbacteria bacterium RIFCSPHIGHO2_01_FULL_48_27b</name>
    <dbReference type="NCBI Taxonomy" id="1802447"/>
    <lineage>
        <taxon>Bacteria</taxon>
        <taxon>Candidatus Wildermuthiibacteriota</taxon>
    </lineage>
</organism>
<accession>A0A1G2QWF2</accession>
<dbReference type="GO" id="GO:0016757">
    <property type="term" value="F:glycosyltransferase activity"/>
    <property type="evidence" value="ECO:0007669"/>
    <property type="project" value="UniProtKB-KW"/>
</dbReference>
<dbReference type="EMBL" id="MHTS01000005">
    <property type="protein sequence ID" value="OHA64920.1"/>
    <property type="molecule type" value="Genomic_DNA"/>
</dbReference>
<dbReference type="AlphaFoldDB" id="A0A1G2QWF2"/>
<evidence type="ECO:0000313" key="4">
    <source>
        <dbReference type="EMBL" id="OHA64920.1"/>
    </source>
</evidence>
<dbReference type="PANTHER" id="PTHR34106">
    <property type="entry name" value="GLYCOSIDASE"/>
    <property type="match status" value="1"/>
</dbReference>
<gene>
    <name evidence="4" type="ORF">A2843_02635</name>
</gene>
<dbReference type="PIRSF" id="PIRSF016202">
    <property type="entry name" value="PH1107"/>
    <property type="match status" value="1"/>
</dbReference>
<reference evidence="4 5" key="1">
    <citation type="journal article" date="2016" name="Nat. Commun.">
        <title>Thousands of microbial genomes shed light on interconnected biogeochemical processes in an aquifer system.</title>
        <authorList>
            <person name="Anantharaman K."/>
            <person name="Brown C.T."/>
            <person name="Hug L.A."/>
            <person name="Sharon I."/>
            <person name="Castelle C.J."/>
            <person name="Probst A.J."/>
            <person name="Thomas B.C."/>
            <person name="Singh A."/>
            <person name="Wilkins M.J."/>
            <person name="Karaoz U."/>
            <person name="Brodie E.L."/>
            <person name="Williams K.H."/>
            <person name="Hubbard S.S."/>
            <person name="Banfield J.F."/>
        </authorList>
    </citation>
    <scope>NUCLEOTIDE SEQUENCE [LARGE SCALE GENOMIC DNA]</scope>
</reference>
<dbReference type="InterPro" id="IPR007184">
    <property type="entry name" value="Mannoside_phosphorylase"/>
</dbReference>
<evidence type="ECO:0000256" key="2">
    <source>
        <dbReference type="ARBA" id="ARBA00022679"/>
    </source>
</evidence>